<name>A0ABM6YD46_9LEPT</name>
<proteinExistence type="predicted"/>
<dbReference type="EMBL" id="CP030144">
    <property type="protein sequence ID" value="AXR66104.1"/>
    <property type="molecule type" value="Genomic_DNA"/>
</dbReference>
<keyword evidence="2" id="KW-1185">Reference proteome</keyword>
<reference evidence="1 2" key="1">
    <citation type="submission" date="2018-09" db="EMBL/GenBank/DDBJ databases">
        <title>Complete Genome sequences of three Leptospira mayottensis isolates obtained from Tenrecid mammals endemic to the Malagasy region.</title>
        <authorList>
            <person name="Cordonin C."/>
            <person name="Toty C."/>
        </authorList>
    </citation>
    <scope>NUCLEOTIDE SEQUENCE [LARGE SCALE GENOMIC DNA]</scope>
    <source>
        <strain evidence="1 2">MDI222</strain>
    </source>
</reference>
<protein>
    <submittedName>
        <fullName evidence="1">Uncharacterized protein</fullName>
    </submittedName>
</protein>
<evidence type="ECO:0000313" key="2">
    <source>
        <dbReference type="Proteomes" id="UP000258889"/>
    </source>
</evidence>
<organism evidence="1 2">
    <name type="scientific">Leptospira mayottensis</name>
    <dbReference type="NCBI Taxonomy" id="1137606"/>
    <lineage>
        <taxon>Bacteria</taxon>
        <taxon>Pseudomonadati</taxon>
        <taxon>Spirochaetota</taxon>
        <taxon>Spirochaetia</taxon>
        <taxon>Leptospirales</taxon>
        <taxon>Leptospiraceae</taxon>
        <taxon>Leptospira</taxon>
    </lineage>
</organism>
<dbReference type="Proteomes" id="UP000258889">
    <property type="component" value="Chromosome i"/>
</dbReference>
<evidence type="ECO:0000313" key="1">
    <source>
        <dbReference type="EMBL" id="AXR66104.1"/>
    </source>
</evidence>
<sequence>MIGYFSFWKVSILRISSRRNHNIARLIEPNLSYLRFSFERFPKLQVCFGSVFIGFLRFRLIIIKF</sequence>
<accession>A0ABM6YD46</accession>
<gene>
    <name evidence="1" type="ORF">DQM28_09115</name>
</gene>